<dbReference type="GeneID" id="11468366"/>
<dbReference type="Gene3D" id="1.25.10.10">
    <property type="entry name" value="Leucine-rich Repeat Variant"/>
    <property type="match status" value="1"/>
</dbReference>
<dbReference type="GO" id="GO:0000774">
    <property type="term" value="F:adenyl-nucleotide exchange factor activity"/>
    <property type="evidence" value="ECO:0007669"/>
    <property type="project" value="EnsemblFungi"/>
</dbReference>
<dbReference type="OrthoDB" id="448649at2759"/>
<proteinExistence type="inferred from homology"/>
<evidence type="ECO:0000256" key="9">
    <source>
        <dbReference type="SAM" id="SignalP"/>
    </source>
</evidence>
<dbReference type="KEGG" id="erc:Ecym_2628"/>
<dbReference type="STRING" id="931890.G8JQK8"/>
<evidence type="ECO:0000313" key="10">
    <source>
        <dbReference type="EMBL" id="AET38341.1"/>
    </source>
</evidence>
<gene>
    <name evidence="10" type="ordered locus">Ecym_2628</name>
</gene>
<dbReference type="Pfam" id="PF16782">
    <property type="entry name" value="SIL1"/>
    <property type="match status" value="1"/>
</dbReference>
<name>G8JQK8_ERECY</name>
<evidence type="ECO:0000256" key="5">
    <source>
        <dbReference type="ARBA" id="ARBA00022729"/>
    </source>
</evidence>
<keyword evidence="6" id="KW-0256">Endoplasmic reticulum</keyword>
<keyword evidence="5 9" id="KW-0732">Signal</keyword>
<dbReference type="RefSeq" id="XP_003645158.1">
    <property type="nucleotide sequence ID" value="XM_003645110.1"/>
</dbReference>
<evidence type="ECO:0000256" key="1">
    <source>
        <dbReference type="ARBA" id="ARBA00010588"/>
    </source>
</evidence>
<keyword evidence="7" id="KW-0653">Protein transport</keyword>
<evidence type="ECO:0000256" key="8">
    <source>
        <dbReference type="ARBA" id="ARBA00023010"/>
    </source>
</evidence>
<feature type="chain" id="PRO_5012813469" description="Nucleotide exchange factor SIL1" evidence="9">
    <location>
        <begin position="16"/>
        <end position="380"/>
    </location>
</feature>
<evidence type="ECO:0000256" key="6">
    <source>
        <dbReference type="ARBA" id="ARBA00022824"/>
    </source>
</evidence>
<dbReference type="InterPro" id="IPR011989">
    <property type="entry name" value="ARM-like"/>
</dbReference>
<dbReference type="GO" id="GO:0005783">
    <property type="term" value="C:endoplasmic reticulum"/>
    <property type="evidence" value="ECO:0007669"/>
    <property type="project" value="InterPro"/>
</dbReference>
<keyword evidence="8" id="KW-0811">Translocation</keyword>
<dbReference type="HOGENOM" id="CLU_034955_0_0_1"/>
<dbReference type="GO" id="GO:0006616">
    <property type="term" value="P:SRP-dependent cotranslational protein targeting to membrane, translocation"/>
    <property type="evidence" value="ECO:0007669"/>
    <property type="project" value="EnsemblFungi"/>
</dbReference>
<evidence type="ECO:0000256" key="4">
    <source>
        <dbReference type="ARBA" id="ARBA00022448"/>
    </source>
</evidence>
<dbReference type="InParanoid" id="G8JQK8"/>
<evidence type="ECO:0000256" key="7">
    <source>
        <dbReference type="ARBA" id="ARBA00022927"/>
    </source>
</evidence>
<dbReference type="EMBL" id="CP002498">
    <property type="protein sequence ID" value="AET38341.1"/>
    <property type="molecule type" value="Genomic_DNA"/>
</dbReference>
<feature type="signal peptide" evidence="9">
    <location>
        <begin position="1"/>
        <end position="15"/>
    </location>
</feature>
<comment type="similarity">
    <text evidence="1">Belongs to the SIL1 family.</text>
</comment>
<dbReference type="FunCoup" id="G8JQK8">
    <property type="interactions" value="185"/>
</dbReference>
<dbReference type="AlphaFoldDB" id="G8JQK8"/>
<dbReference type="OMA" id="GLDIRMN"/>
<dbReference type="InterPro" id="IPR031884">
    <property type="entry name" value="Sil1_fungi"/>
</dbReference>
<keyword evidence="4" id="KW-0813">Transport</keyword>
<keyword evidence="11" id="KW-1185">Reference proteome</keyword>
<evidence type="ECO:0000256" key="3">
    <source>
        <dbReference type="ARBA" id="ARBA00015352"/>
    </source>
</evidence>
<protein>
    <recommendedName>
        <fullName evidence="3">Nucleotide exchange factor SIL1</fullName>
    </recommendedName>
</protein>
<dbReference type="eggNOG" id="KOG2160">
    <property type="taxonomic scope" value="Eukaryota"/>
</dbReference>
<comment type="subunit">
    <text evidence="2">Interacts with KAR2.</text>
</comment>
<evidence type="ECO:0000256" key="2">
    <source>
        <dbReference type="ARBA" id="ARBA00011799"/>
    </source>
</evidence>
<accession>G8JQK8</accession>
<evidence type="ECO:0000313" key="11">
    <source>
        <dbReference type="Proteomes" id="UP000006790"/>
    </source>
</evidence>
<sequence>MYWLLLLLFSICASQEDPFVCVDEQCFLKEFVPKPYWQEVRKGQNIPVGLDVKVNLNSGVISARELPGNMNATPPMNQIANVIGSEFEDDSSEYMFTKQFAEVRSLASSAAPDFTLIVKQLDDVVEYASGWAYGPQIISHELRLLERFIFDRLVPSEVRELSSRIIGACLRNNIGSAKGILNKDSRIVYKLLEEAVFLSHNQNAESEVKTLIKRFLTIIELLQQTYEQRLDANLLIELYEIDDHIIKLKVLSILCKTYRPDRIEATLVARSLDPTIGTQLATLLSTHIQDERLDELQVREFFTTLRSLKKELGRQAKLDANFLNWLAKECEKRKQSLATRTEDRSEHDEEFDKMLIESRHLIFGNPMAHRIKNFEDHDEL</sequence>
<organism evidence="10 11">
    <name type="scientific">Eremothecium cymbalariae (strain CBS 270.75 / DBVPG 7215 / KCTC 17166 / NRRL Y-17582)</name>
    <name type="common">Yeast</name>
    <dbReference type="NCBI Taxonomy" id="931890"/>
    <lineage>
        <taxon>Eukaryota</taxon>
        <taxon>Fungi</taxon>
        <taxon>Dikarya</taxon>
        <taxon>Ascomycota</taxon>
        <taxon>Saccharomycotina</taxon>
        <taxon>Saccharomycetes</taxon>
        <taxon>Saccharomycetales</taxon>
        <taxon>Saccharomycetaceae</taxon>
        <taxon>Eremothecium</taxon>
    </lineage>
</organism>
<dbReference type="Proteomes" id="UP000006790">
    <property type="component" value="Chromosome 2"/>
</dbReference>
<reference evidence="11" key="1">
    <citation type="journal article" date="2012" name="G3 (Bethesda)">
        <title>Pichia sorbitophila, an interspecies yeast hybrid reveals early steps of genome resolution following polyploidization.</title>
        <authorList>
            <person name="Leh Louis V."/>
            <person name="Despons L."/>
            <person name="Friedrich A."/>
            <person name="Martin T."/>
            <person name="Durrens P."/>
            <person name="Casaregola S."/>
            <person name="Neuveglise C."/>
            <person name="Fairhead C."/>
            <person name="Marck C."/>
            <person name="Cruz J.A."/>
            <person name="Straub M.L."/>
            <person name="Kugler V."/>
            <person name="Sacerdot C."/>
            <person name="Uzunov Z."/>
            <person name="Thierry A."/>
            <person name="Weiss S."/>
            <person name="Bleykasten C."/>
            <person name="De Montigny J."/>
            <person name="Jacques N."/>
            <person name="Jung P."/>
            <person name="Lemaire M."/>
            <person name="Mallet S."/>
            <person name="Morel G."/>
            <person name="Richard G.F."/>
            <person name="Sarkar A."/>
            <person name="Savel G."/>
            <person name="Schacherer J."/>
            <person name="Seret M.L."/>
            <person name="Talla E."/>
            <person name="Samson G."/>
            <person name="Jubin C."/>
            <person name="Poulain J."/>
            <person name="Vacherie B."/>
            <person name="Barbe V."/>
            <person name="Pelletier E."/>
            <person name="Sherman D.J."/>
            <person name="Westhof E."/>
            <person name="Weissenbach J."/>
            <person name="Baret P.V."/>
            <person name="Wincker P."/>
            <person name="Gaillardin C."/>
            <person name="Dujon B."/>
            <person name="Souciet J.L."/>
        </authorList>
    </citation>
    <scope>NUCLEOTIDE SEQUENCE [LARGE SCALE GENOMIC DNA]</scope>
    <source>
        <strain evidence="11">CBS 270.75 / DBVPG 7215 / KCTC 17166 / NRRL Y-17582</strain>
    </source>
</reference>